<dbReference type="EMBL" id="LZPO01075864">
    <property type="protein sequence ID" value="OBS68798.1"/>
    <property type="molecule type" value="Genomic_DNA"/>
</dbReference>
<dbReference type="PANTHER" id="PTHR47743:SF2">
    <property type="entry name" value="ACROSOMAL PROTEIN KIAA1210"/>
    <property type="match status" value="1"/>
</dbReference>
<feature type="compositionally biased region" description="Basic and acidic residues" evidence="1">
    <location>
        <begin position="63"/>
        <end position="92"/>
    </location>
</feature>
<feature type="region of interest" description="Disordered" evidence="1">
    <location>
        <begin position="223"/>
        <end position="282"/>
    </location>
</feature>
<feature type="region of interest" description="Disordered" evidence="1">
    <location>
        <begin position="908"/>
        <end position="948"/>
    </location>
</feature>
<feature type="compositionally biased region" description="Polar residues" evidence="1">
    <location>
        <begin position="531"/>
        <end position="555"/>
    </location>
</feature>
<reference evidence="2 3" key="1">
    <citation type="submission" date="2016-06" db="EMBL/GenBank/DDBJ databases">
        <title>The Draft Genome Sequence and Annotation of the Desert Woodrat Neotoma lepida.</title>
        <authorList>
            <person name="Campbell M."/>
            <person name="Oakeson K.F."/>
            <person name="Yandell M."/>
            <person name="Halpert J.R."/>
            <person name="Dearing D."/>
        </authorList>
    </citation>
    <scope>NUCLEOTIDE SEQUENCE [LARGE SCALE GENOMIC DNA]</scope>
    <source>
        <strain evidence="2">417</strain>
        <tissue evidence="2">Liver</tissue>
    </source>
</reference>
<protein>
    <submittedName>
        <fullName evidence="2">Uncharacterized protein</fullName>
    </submittedName>
</protein>
<feature type="compositionally biased region" description="Basic and acidic residues" evidence="1">
    <location>
        <begin position="432"/>
        <end position="449"/>
    </location>
</feature>
<feature type="compositionally biased region" description="Polar residues" evidence="1">
    <location>
        <begin position="1160"/>
        <end position="1174"/>
    </location>
</feature>
<feature type="region of interest" description="Disordered" evidence="1">
    <location>
        <begin position="356"/>
        <end position="381"/>
    </location>
</feature>
<feature type="region of interest" description="Disordered" evidence="1">
    <location>
        <begin position="1279"/>
        <end position="1309"/>
    </location>
</feature>
<proteinExistence type="predicted"/>
<keyword evidence="3" id="KW-1185">Reference proteome</keyword>
<feature type="region of interest" description="Disordered" evidence="1">
    <location>
        <begin position="1112"/>
        <end position="1257"/>
    </location>
</feature>
<feature type="region of interest" description="Disordered" evidence="1">
    <location>
        <begin position="489"/>
        <end position="560"/>
    </location>
</feature>
<dbReference type="OrthoDB" id="8869651at2759"/>
<evidence type="ECO:0000313" key="3">
    <source>
        <dbReference type="Proteomes" id="UP000092124"/>
    </source>
</evidence>
<feature type="compositionally biased region" description="Polar residues" evidence="1">
    <location>
        <begin position="775"/>
        <end position="792"/>
    </location>
</feature>
<feature type="compositionally biased region" description="Basic and acidic residues" evidence="1">
    <location>
        <begin position="248"/>
        <end position="259"/>
    </location>
</feature>
<feature type="region of interest" description="Disordered" evidence="1">
    <location>
        <begin position="838"/>
        <end position="857"/>
    </location>
</feature>
<accession>A0A1A6GR47</accession>
<feature type="compositionally biased region" description="Polar residues" evidence="1">
    <location>
        <begin position="1116"/>
        <end position="1127"/>
    </location>
</feature>
<feature type="compositionally biased region" description="Polar residues" evidence="1">
    <location>
        <begin position="22"/>
        <end position="38"/>
    </location>
</feature>
<comment type="caution">
    <text evidence="2">The sequence shown here is derived from an EMBL/GenBank/DDBJ whole genome shotgun (WGS) entry which is preliminary data.</text>
</comment>
<feature type="compositionally biased region" description="Low complexity" evidence="1">
    <location>
        <begin position="1"/>
        <end position="21"/>
    </location>
</feature>
<feature type="region of interest" description="Disordered" evidence="1">
    <location>
        <begin position="414"/>
        <end position="461"/>
    </location>
</feature>
<dbReference type="Proteomes" id="UP000092124">
    <property type="component" value="Unassembled WGS sequence"/>
</dbReference>
<feature type="region of interest" description="Disordered" evidence="1">
    <location>
        <begin position="771"/>
        <end position="818"/>
    </location>
</feature>
<dbReference type="PANTHER" id="PTHR47743">
    <property type="entry name" value="KIAA1210 / KIAA1211 FAMILY MEMBER"/>
    <property type="match status" value="1"/>
</dbReference>
<feature type="compositionally biased region" description="Basic residues" evidence="1">
    <location>
        <begin position="40"/>
        <end position="56"/>
    </location>
</feature>
<gene>
    <name evidence="2" type="ORF">A6R68_02654</name>
</gene>
<evidence type="ECO:0000256" key="1">
    <source>
        <dbReference type="SAM" id="MobiDB-lite"/>
    </source>
</evidence>
<feature type="compositionally biased region" description="Low complexity" evidence="1">
    <location>
        <begin position="364"/>
        <end position="380"/>
    </location>
</feature>
<feature type="compositionally biased region" description="Polar residues" evidence="1">
    <location>
        <begin position="269"/>
        <end position="278"/>
    </location>
</feature>
<feature type="non-terminal residue" evidence="2">
    <location>
        <position position="1700"/>
    </location>
</feature>
<dbReference type="STRING" id="56216.A0A1A6GR47"/>
<feature type="region of interest" description="Disordered" evidence="1">
    <location>
        <begin position="1427"/>
        <end position="1449"/>
    </location>
</feature>
<feature type="region of interest" description="Disordered" evidence="1">
    <location>
        <begin position="1"/>
        <end position="148"/>
    </location>
</feature>
<feature type="compositionally biased region" description="Polar residues" evidence="1">
    <location>
        <begin position="1239"/>
        <end position="1248"/>
    </location>
</feature>
<name>A0A1A6GR47_NEOLE</name>
<feature type="non-terminal residue" evidence="2">
    <location>
        <position position="1"/>
    </location>
</feature>
<feature type="compositionally biased region" description="Polar residues" evidence="1">
    <location>
        <begin position="923"/>
        <end position="948"/>
    </location>
</feature>
<feature type="compositionally biased region" description="Low complexity" evidence="1">
    <location>
        <begin position="119"/>
        <end position="133"/>
    </location>
</feature>
<sequence length="1700" mass="187651">SILELSSDLDLSQSSQKSTQQPPGFSTPATSQGFLDSSTAKHRRALNSRKLKRRKTISLSLRAKQEEQHLLLATKEKATIKQKQADRKDQGKESTGPSSQEQSYKTETQAEKTGKQTLSTDGNSSTGNSTPGSQQRRRRRRPKTEWEMVERTLLKCAQEHDRVIQAESSTNEEFTGRDYPYLKLFMEKQGIEMITTAQAPVTTPQEMSADKRDVKGEMAAKNIEVQRRAAPQPTPTNVAASMVSGPPPRHEEGSSEGMKKRDRAALSSWLKNSSTSQEEAAVPRTVEVQACVHVSQVHGEKEAASSLGLQKFQPKMDNTAYHRERHARGSLQAFSASVSSATAEKDVSRQRLPLPIRRWPTPGEISSNSKSTSEYESSCEGQLGPAQSLQLAWTPQDDDDVFLKSENVGAELRKLERQPPLSYCSQSFGKPRSRDVSIDPDGSDQRSCEEMTSAHSSQSVEEFKECSEAKTFVIDSVSQGQLAPRRQFQALQESEERDVSTESSSYVEKYHSSDDLSSIEEEQPPEHSKETQGQFRDQQEVSPVSKSAPKESSLSAKPLRPMHASLSVVSPITQQQRPISTNISVGQNRSVRSLPLSHTVKSLVRPQSDHQMFSDPEGTAANRDVHMQSVSPRKALKYPVWYNVGQNVSSTSDISTIRKVAPTEVLRLRCHSQPPIRPILKQDISAGPKVAASKERIPSQLPRYPSQPSVRPNIKKEISLGVESASFKESHFMEPLPPKHRSQPPLKPFIQQQPSAFERGVSMDSRLLAHRSQTRTKPQGKQSFSTPESTASKGKPSVERVPPTLSKPMQRPYQNVPLESKPVAAKIISVDPLHTKYSAQSLPNPQSQPASESTSVEGANLVELLPPQPSVKPKFQPQMTQDPARASTQCGSLMEPISVQRICQTQANPKFKQVPTGPDNPEAQGSISMQPGSPRCPSQSSLTPTFEQLSVPSGNVPAACSTPSYLPAPRMLSQPLMGSVVKQPVSTELVSISAPQSSSVELIPSSFPVQSRVDPESYTAEEGISVRMRPGRYHSQPPISTGFKEEVSTDSVRASGECGIPIKPMLSKYATQPWLDPEFEQQTSSLEGFAKEGDISKEAWVSRNPSQIIVKHQLQKAPSSFESTSVEGGSSGKPLPPKGPTPSLMRSTLQEMPSGLESAAQDSSKTPQDSSSPAPSFVKFMAKQIFSENTDSERDIYTKSMLQRRSRPPRSLLKPKLQEQPFFYNWDDEPKEDTALKTLPTNQLSQSPRRPEEPQEVLPYSEGVLVKWSSSAVDISQPLGKLEDSQKASVSVSFPQEWPRSEEQLPSSQPSQAFDVAVLQAPILSTGSANVPVEWSSLEGHWAPGQPTQAVLVTDYQQQVYLSSANAAAAEGTISQNTGSWSMPKGLDSPKKTMKYTHGYGDLIQSTPTSPKTGRLTVAPAQKAFPSTGTYSEEEVIQDRDGNESPSILSTSKADVENVFGVRLRSIPQKSESENLGPFMQVVPAGKEWMNKGAPQDFSGGLEEVSQTLSFAEKQDNRPRYEGPFKKPGVYRPPVCRKGRKENEPSLNGIYVCLTTRKDAIWNTIVGNLNQTDDPFCPTSILILFISFSGKTSNWKAYHTTEPAWINVAKQRQKGFLSHFTKKTKTRAEIKTETKEPRYESKHGIPVKEKRNQTLFKSATQIFTTRGACVVLNGQEEIRSMETNGRDHAINSSWMEHQHF</sequence>
<evidence type="ECO:0000313" key="2">
    <source>
        <dbReference type="EMBL" id="OBS68798.1"/>
    </source>
</evidence>
<dbReference type="InterPro" id="IPR026713">
    <property type="entry name" value="CRACD-like"/>
</dbReference>
<organism evidence="2 3">
    <name type="scientific">Neotoma lepida</name>
    <name type="common">Desert woodrat</name>
    <dbReference type="NCBI Taxonomy" id="56216"/>
    <lineage>
        <taxon>Eukaryota</taxon>
        <taxon>Metazoa</taxon>
        <taxon>Chordata</taxon>
        <taxon>Craniata</taxon>
        <taxon>Vertebrata</taxon>
        <taxon>Euteleostomi</taxon>
        <taxon>Mammalia</taxon>
        <taxon>Eutheria</taxon>
        <taxon>Euarchontoglires</taxon>
        <taxon>Glires</taxon>
        <taxon>Rodentia</taxon>
        <taxon>Myomorpha</taxon>
        <taxon>Muroidea</taxon>
        <taxon>Cricetidae</taxon>
        <taxon>Neotominae</taxon>
        <taxon>Neotoma</taxon>
    </lineage>
</organism>
<feature type="compositionally biased region" description="Polar residues" evidence="1">
    <location>
        <begin position="93"/>
        <end position="107"/>
    </location>
</feature>